<dbReference type="STRING" id="655827.E9DZJ2"/>
<evidence type="ECO:0000313" key="5">
    <source>
        <dbReference type="Proteomes" id="UP000002499"/>
    </source>
</evidence>
<dbReference type="Gene3D" id="2.60.40.200">
    <property type="entry name" value="Superoxide dismutase, copper/zinc binding domain"/>
    <property type="match status" value="1"/>
</dbReference>
<dbReference type="GO" id="GO:0046872">
    <property type="term" value="F:metal ion binding"/>
    <property type="evidence" value="ECO:0007669"/>
    <property type="project" value="InterPro"/>
</dbReference>
<protein>
    <submittedName>
        <fullName evidence="4">Cytosolic Cu/Zn superoxide dismutase, putative</fullName>
    </submittedName>
</protein>
<gene>
    <name evidence="4" type="ORF">MAC_03040</name>
</gene>
<name>E9DZJ2_METAQ</name>
<feature type="region of interest" description="Disordered" evidence="1">
    <location>
        <begin position="222"/>
        <end position="260"/>
    </location>
</feature>
<dbReference type="SUPFAM" id="SSF49329">
    <property type="entry name" value="Cu,Zn superoxide dismutase-like"/>
    <property type="match status" value="1"/>
</dbReference>
<dbReference type="Proteomes" id="UP000002499">
    <property type="component" value="Unassembled WGS sequence"/>
</dbReference>
<proteinExistence type="predicted"/>
<evidence type="ECO:0000313" key="4">
    <source>
        <dbReference type="EMBL" id="EFY90924.1"/>
    </source>
</evidence>
<dbReference type="OMA" id="TRITCAD"/>
<reference evidence="4 5" key="1">
    <citation type="journal article" date="2011" name="PLoS Genet.">
        <title>Genome sequencing and comparative transcriptomics of the model entomopathogenic fungi Metarhizium anisopliae and M. acridum.</title>
        <authorList>
            <person name="Gao Q."/>
            <person name="Jin K."/>
            <person name="Ying S.H."/>
            <person name="Zhang Y."/>
            <person name="Xiao G."/>
            <person name="Shang Y."/>
            <person name="Duan Z."/>
            <person name="Hu X."/>
            <person name="Xie X.Q."/>
            <person name="Zhou G."/>
            <person name="Peng G."/>
            <person name="Luo Z."/>
            <person name="Huang W."/>
            <person name="Wang B."/>
            <person name="Fang W."/>
            <person name="Wang S."/>
            <person name="Zhong Y."/>
            <person name="Ma L.J."/>
            <person name="St Leger R.J."/>
            <person name="Zhao G.P."/>
            <person name="Pei Y."/>
            <person name="Feng M.G."/>
            <person name="Xia Y."/>
            <person name="Wang C."/>
        </authorList>
    </citation>
    <scope>NUCLEOTIDE SEQUENCE [LARGE SCALE GENOMIC DNA]</scope>
    <source>
        <strain evidence="4 5">CQMa 102</strain>
    </source>
</reference>
<dbReference type="Pfam" id="PF00080">
    <property type="entry name" value="Sod_Cu"/>
    <property type="match status" value="1"/>
</dbReference>
<evidence type="ECO:0000256" key="1">
    <source>
        <dbReference type="SAM" id="MobiDB-lite"/>
    </source>
</evidence>
<dbReference type="AlphaFoldDB" id="E9DZJ2"/>
<keyword evidence="5" id="KW-1185">Reference proteome</keyword>
<dbReference type="InterPro" id="IPR001424">
    <property type="entry name" value="SOD_Cu_Zn_dom"/>
</dbReference>
<dbReference type="HOGENOM" id="CLU_063073_0_0_1"/>
<accession>E9DZJ2</accession>
<keyword evidence="2" id="KW-0732">Signal</keyword>
<dbReference type="eggNOG" id="ENOG502S36H">
    <property type="taxonomic scope" value="Eukaryota"/>
</dbReference>
<dbReference type="OrthoDB" id="159229at2759"/>
<feature type="signal peptide" evidence="2">
    <location>
        <begin position="1"/>
        <end position="19"/>
    </location>
</feature>
<dbReference type="InterPro" id="IPR036423">
    <property type="entry name" value="SOD-like_Cu/Zn_dom_sf"/>
</dbReference>
<dbReference type="InParanoid" id="E9DZJ2"/>
<dbReference type="GO" id="GO:0006801">
    <property type="term" value="P:superoxide metabolic process"/>
    <property type="evidence" value="ECO:0007669"/>
    <property type="project" value="InterPro"/>
</dbReference>
<evidence type="ECO:0000256" key="2">
    <source>
        <dbReference type="SAM" id="SignalP"/>
    </source>
</evidence>
<evidence type="ECO:0000259" key="3">
    <source>
        <dbReference type="Pfam" id="PF00080"/>
    </source>
</evidence>
<sequence>MRVAAAVAALVAAVNVALAADPAPEVKGNPRDVIYTATLPQDPFFHAPELDGNIRGFISAAAPPDGVGVRFTARFENLPKTGGPFAYHLHVNKASGGNCTATGAHLDTMKRGEKPPCDAGDLPSCQVGDLAGKYGKITSDPFIVEYVDKFVSLKEGDAAFFGNRSFVIHLANSTRITCADFVKNEPNVPTIVLPGSSSSTNNSTYTQTTTTTDTQACACSDEQTSSTTTHSTTATATTATTSTSTTSTKSTPTGTGVSSSGVVMPTPTVVIAAAGRRVPGPLLWWVGGVALVIFSH</sequence>
<organism evidence="5">
    <name type="scientific">Metarhizium acridum (strain CQMa 102)</name>
    <dbReference type="NCBI Taxonomy" id="655827"/>
    <lineage>
        <taxon>Eukaryota</taxon>
        <taxon>Fungi</taxon>
        <taxon>Dikarya</taxon>
        <taxon>Ascomycota</taxon>
        <taxon>Pezizomycotina</taxon>
        <taxon>Sordariomycetes</taxon>
        <taxon>Hypocreomycetidae</taxon>
        <taxon>Hypocreales</taxon>
        <taxon>Clavicipitaceae</taxon>
        <taxon>Metarhizium</taxon>
    </lineage>
</organism>
<feature type="chain" id="PRO_5003238004" evidence="2">
    <location>
        <begin position="20"/>
        <end position="296"/>
    </location>
</feature>
<feature type="domain" description="Superoxide dismutase copper/zinc binding" evidence="3">
    <location>
        <begin position="58"/>
        <end position="170"/>
    </location>
</feature>
<dbReference type="EMBL" id="GL698486">
    <property type="protein sequence ID" value="EFY90924.1"/>
    <property type="molecule type" value="Genomic_DNA"/>
</dbReference>